<dbReference type="EMBL" id="KE525181">
    <property type="protein sequence ID" value="KFB42392.1"/>
    <property type="molecule type" value="Genomic_DNA"/>
</dbReference>
<dbReference type="Proteomes" id="UP000030765">
    <property type="component" value="Unassembled WGS sequence"/>
</dbReference>
<protein>
    <submittedName>
        <fullName evidence="1 2">Methyl-accepting chemotaxis protein</fullName>
    </submittedName>
</protein>
<organism evidence="1">
    <name type="scientific">Anopheles sinensis</name>
    <name type="common">Mosquito</name>
    <dbReference type="NCBI Taxonomy" id="74873"/>
    <lineage>
        <taxon>Eukaryota</taxon>
        <taxon>Metazoa</taxon>
        <taxon>Ecdysozoa</taxon>
        <taxon>Arthropoda</taxon>
        <taxon>Hexapoda</taxon>
        <taxon>Insecta</taxon>
        <taxon>Pterygota</taxon>
        <taxon>Neoptera</taxon>
        <taxon>Endopterygota</taxon>
        <taxon>Diptera</taxon>
        <taxon>Nematocera</taxon>
        <taxon>Culicoidea</taxon>
        <taxon>Culicidae</taxon>
        <taxon>Anophelinae</taxon>
        <taxon>Anopheles</taxon>
    </lineage>
</organism>
<dbReference type="AlphaFoldDB" id="A0A084VWP8"/>
<reference evidence="2" key="2">
    <citation type="submission" date="2020-05" db="UniProtKB">
        <authorList>
            <consortium name="EnsemblMetazoa"/>
        </authorList>
    </citation>
    <scope>IDENTIFICATION</scope>
</reference>
<evidence type="ECO:0000313" key="1">
    <source>
        <dbReference type="EMBL" id="KFB42392.1"/>
    </source>
</evidence>
<dbReference type="EnsemblMetazoa" id="ASIC010086-RA">
    <property type="protein sequence ID" value="ASIC010086-PA"/>
    <property type="gene ID" value="ASIC010086"/>
</dbReference>
<dbReference type="VEuPathDB" id="VectorBase:ASIC010086"/>
<keyword evidence="3" id="KW-1185">Reference proteome</keyword>
<sequence length="217" mass="23525">MIPPHGGLRDLRGWLCDRPDRAAREVIVGNGSRQDVRSCVDSGASDGVALATPSAMPSTIDVVIDEVANPSPAQGDRCGRAITDWHEDLWHLTATGAVVCSRLRCNDATYNVLFPRRAGSTLADNNPTLGAMYEFPYSCHCSDVLGSVAKSEAANFHPMRNGKMEIMARPSHPTATDRICAIGSPWTFFLRTGDGWIFFSVAVFISPQSKGEKDITE</sequence>
<dbReference type="EMBL" id="ATLV01017695">
    <property type="status" value="NOT_ANNOTATED_CDS"/>
    <property type="molecule type" value="Genomic_DNA"/>
</dbReference>
<name>A0A084VWP8_ANOSI</name>
<evidence type="ECO:0000313" key="2">
    <source>
        <dbReference type="EnsemblMetazoa" id="ASIC010086-PA"/>
    </source>
</evidence>
<gene>
    <name evidence="1" type="ORF">ZHAS_00010086</name>
</gene>
<accession>A0A084VWP8</accession>
<proteinExistence type="predicted"/>
<evidence type="ECO:0000313" key="3">
    <source>
        <dbReference type="Proteomes" id="UP000030765"/>
    </source>
</evidence>
<reference evidence="1 3" key="1">
    <citation type="journal article" date="2014" name="BMC Genomics">
        <title>Genome sequence of Anopheles sinensis provides insight into genetics basis of mosquito competence for malaria parasites.</title>
        <authorList>
            <person name="Zhou D."/>
            <person name="Zhang D."/>
            <person name="Ding G."/>
            <person name="Shi L."/>
            <person name="Hou Q."/>
            <person name="Ye Y."/>
            <person name="Xu Y."/>
            <person name="Zhou H."/>
            <person name="Xiong C."/>
            <person name="Li S."/>
            <person name="Yu J."/>
            <person name="Hong S."/>
            <person name="Yu X."/>
            <person name="Zou P."/>
            <person name="Chen C."/>
            <person name="Chang X."/>
            <person name="Wang W."/>
            <person name="Lv Y."/>
            <person name="Sun Y."/>
            <person name="Ma L."/>
            <person name="Shen B."/>
            <person name="Zhu C."/>
        </authorList>
    </citation>
    <scope>NUCLEOTIDE SEQUENCE [LARGE SCALE GENOMIC DNA]</scope>
</reference>